<sequence length="90" mass="10399">MPTSTAFWNHRRRLHCSSHRWTTSPVAPPTYTLICFHPDPDSAFWENGWLFSRCAACFEFGPDEPFERLLDTFLGSDHSYPAPSPSRQQP</sequence>
<dbReference type="Proteomes" id="UP000076532">
    <property type="component" value="Unassembled WGS sequence"/>
</dbReference>
<gene>
    <name evidence="1" type="ORF">FIBSPDRAFT_856961</name>
</gene>
<evidence type="ECO:0000313" key="1">
    <source>
        <dbReference type="EMBL" id="KZP24353.1"/>
    </source>
</evidence>
<evidence type="ECO:0000313" key="2">
    <source>
        <dbReference type="Proteomes" id="UP000076532"/>
    </source>
</evidence>
<keyword evidence="2" id="KW-1185">Reference proteome</keyword>
<dbReference type="EMBL" id="KV417526">
    <property type="protein sequence ID" value="KZP24353.1"/>
    <property type="molecule type" value="Genomic_DNA"/>
</dbReference>
<proteinExistence type="predicted"/>
<reference evidence="1 2" key="1">
    <citation type="journal article" date="2016" name="Mol. Biol. Evol.">
        <title>Comparative Genomics of Early-Diverging Mushroom-Forming Fungi Provides Insights into the Origins of Lignocellulose Decay Capabilities.</title>
        <authorList>
            <person name="Nagy L.G."/>
            <person name="Riley R."/>
            <person name="Tritt A."/>
            <person name="Adam C."/>
            <person name="Daum C."/>
            <person name="Floudas D."/>
            <person name="Sun H."/>
            <person name="Yadav J.S."/>
            <person name="Pangilinan J."/>
            <person name="Larsson K.H."/>
            <person name="Matsuura K."/>
            <person name="Barry K."/>
            <person name="Labutti K."/>
            <person name="Kuo R."/>
            <person name="Ohm R.A."/>
            <person name="Bhattacharya S.S."/>
            <person name="Shirouzu T."/>
            <person name="Yoshinaga Y."/>
            <person name="Martin F.M."/>
            <person name="Grigoriev I.V."/>
            <person name="Hibbett D.S."/>
        </authorList>
    </citation>
    <scope>NUCLEOTIDE SEQUENCE [LARGE SCALE GENOMIC DNA]</scope>
    <source>
        <strain evidence="1 2">CBS 109695</strain>
    </source>
</reference>
<name>A0A166MV83_9AGAM</name>
<dbReference type="AlphaFoldDB" id="A0A166MV83"/>
<accession>A0A166MV83</accession>
<protein>
    <submittedName>
        <fullName evidence="1">Uncharacterized protein</fullName>
    </submittedName>
</protein>
<organism evidence="1 2">
    <name type="scientific">Athelia psychrophila</name>
    <dbReference type="NCBI Taxonomy" id="1759441"/>
    <lineage>
        <taxon>Eukaryota</taxon>
        <taxon>Fungi</taxon>
        <taxon>Dikarya</taxon>
        <taxon>Basidiomycota</taxon>
        <taxon>Agaricomycotina</taxon>
        <taxon>Agaricomycetes</taxon>
        <taxon>Agaricomycetidae</taxon>
        <taxon>Atheliales</taxon>
        <taxon>Atheliaceae</taxon>
        <taxon>Athelia</taxon>
    </lineage>
</organism>